<accession>A0A9N7YES1</accession>
<organism evidence="2 3">
    <name type="scientific">Pleuronectes platessa</name>
    <name type="common">European plaice</name>
    <dbReference type="NCBI Taxonomy" id="8262"/>
    <lineage>
        <taxon>Eukaryota</taxon>
        <taxon>Metazoa</taxon>
        <taxon>Chordata</taxon>
        <taxon>Craniata</taxon>
        <taxon>Vertebrata</taxon>
        <taxon>Euteleostomi</taxon>
        <taxon>Actinopterygii</taxon>
        <taxon>Neopterygii</taxon>
        <taxon>Teleostei</taxon>
        <taxon>Neoteleostei</taxon>
        <taxon>Acanthomorphata</taxon>
        <taxon>Carangaria</taxon>
        <taxon>Pleuronectiformes</taxon>
        <taxon>Pleuronectoidei</taxon>
        <taxon>Pleuronectidae</taxon>
        <taxon>Pleuronectes</taxon>
    </lineage>
</organism>
<feature type="non-terminal residue" evidence="2">
    <location>
        <position position="129"/>
    </location>
</feature>
<protein>
    <submittedName>
        <fullName evidence="2">Uncharacterized protein</fullName>
    </submittedName>
</protein>
<dbReference type="EMBL" id="CADEAL010000629">
    <property type="protein sequence ID" value="CAB1423033.1"/>
    <property type="molecule type" value="Genomic_DNA"/>
</dbReference>
<feature type="compositionally biased region" description="Low complexity" evidence="1">
    <location>
        <begin position="70"/>
        <end position="82"/>
    </location>
</feature>
<dbReference type="Proteomes" id="UP001153269">
    <property type="component" value="Unassembled WGS sequence"/>
</dbReference>
<gene>
    <name evidence="2" type="ORF">PLEPLA_LOCUS10951</name>
</gene>
<proteinExistence type="predicted"/>
<keyword evidence="3" id="KW-1185">Reference proteome</keyword>
<sequence length="129" mass="14142">HMISHRGSIQQQQTSAMLVCDTKALHLRLKDGQTTPDESREVSEEDGRERLRLGVLGVDSGSASHRSHDLSFPPSLPSPFNLSTLPPPGSRLDWQRSEELTLLCPALSPSLYICLPLPETDLWSTAGGQ</sequence>
<reference evidence="2" key="1">
    <citation type="submission" date="2020-03" db="EMBL/GenBank/DDBJ databases">
        <authorList>
            <person name="Weist P."/>
        </authorList>
    </citation>
    <scope>NUCLEOTIDE SEQUENCE</scope>
</reference>
<feature type="region of interest" description="Disordered" evidence="1">
    <location>
        <begin position="60"/>
        <end position="82"/>
    </location>
</feature>
<dbReference type="AlphaFoldDB" id="A0A9N7YES1"/>
<evidence type="ECO:0000313" key="3">
    <source>
        <dbReference type="Proteomes" id="UP001153269"/>
    </source>
</evidence>
<name>A0A9N7YES1_PLEPL</name>
<evidence type="ECO:0000313" key="2">
    <source>
        <dbReference type="EMBL" id="CAB1423033.1"/>
    </source>
</evidence>
<comment type="caution">
    <text evidence="2">The sequence shown here is derived from an EMBL/GenBank/DDBJ whole genome shotgun (WGS) entry which is preliminary data.</text>
</comment>
<evidence type="ECO:0000256" key="1">
    <source>
        <dbReference type="SAM" id="MobiDB-lite"/>
    </source>
</evidence>